<name>A0ABP5EUV9_9ACTN</name>
<proteinExistence type="predicted"/>
<evidence type="ECO:0000256" key="1">
    <source>
        <dbReference type="SAM" id="MobiDB-lite"/>
    </source>
</evidence>
<feature type="region of interest" description="Disordered" evidence="1">
    <location>
        <begin position="1"/>
        <end position="40"/>
    </location>
</feature>
<dbReference type="Proteomes" id="UP001499854">
    <property type="component" value="Unassembled WGS sequence"/>
</dbReference>
<protein>
    <recommendedName>
        <fullName evidence="2">DUF2087 domain-containing protein</fullName>
    </recommendedName>
</protein>
<feature type="domain" description="DUF2087" evidence="2">
    <location>
        <begin position="49"/>
        <end position="120"/>
    </location>
</feature>
<evidence type="ECO:0000259" key="2">
    <source>
        <dbReference type="Pfam" id="PF09860"/>
    </source>
</evidence>
<accession>A0ABP5EUV9</accession>
<keyword evidence="4" id="KW-1185">Reference proteome</keyword>
<reference evidence="4" key="1">
    <citation type="journal article" date="2019" name="Int. J. Syst. Evol. Microbiol.">
        <title>The Global Catalogue of Microorganisms (GCM) 10K type strain sequencing project: providing services to taxonomists for standard genome sequencing and annotation.</title>
        <authorList>
            <consortium name="The Broad Institute Genomics Platform"/>
            <consortium name="The Broad Institute Genome Sequencing Center for Infectious Disease"/>
            <person name="Wu L."/>
            <person name="Ma J."/>
        </authorList>
    </citation>
    <scope>NUCLEOTIDE SEQUENCE [LARGE SCALE GENOMIC DNA]</scope>
    <source>
        <strain evidence="4">JCM 16013</strain>
    </source>
</reference>
<dbReference type="EMBL" id="BAAAQM010000091">
    <property type="protein sequence ID" value="GAA2006310.1"/>
    <property type="molecule type" value="Genomic_DNA"/>
</dbReference>
<comment type="caution">
    <text evidence="3">The sequence shown here is derived from an EMBL/GenBank/DDBJ whole genome shotgun (WGS) entry which is preliminary data.</text>
</comment>
<gene>
    <name evidence="3" type="ORF">GCM10009838_85700</name>
</gene>
<sequence length="135" mass="15086">MAGADGAARIGDMDTEDPTADASRSRQPADRGSGSDDPQIIQLYSHGRVVQMPSLRSRSKDLRDRLLRHIATTSFELGRDYTEQEVNQALMGVYDDYVALRRYLVESNHLMRDRAGRNYRLPAVALAPAQRPAQV</sequence>
<evidence type="ECO:0000313" key="3">
    <source>
        <dbReference type="EMBL" id="GAA2006310.1"/>
    </source>
</evidence>
<organism evidence="3 4">
    <name type="scientific">Catenulispora subtropica</name>
    <dbReference type="NCBI Taxonomy" id="450798"/>
    <lineage>
        <taxon>Bacteria</taxon>
        <taxon>Bacillati</taxon>
        <taxon>Actinomycetota</taxon>
        <taxon>Actinomycetes</taxon>
        <taxon>Catenulisporales</taxon>
        <taxon>Catenulisporaceae</taxon>
        <taxon>Catenulispora</taxon>
    </lineage>
</organism>
<evidence type="ECO:0000313" key="4">
    <source>
        <dbReference type="Proteomes" id="UP001499854"/>
    </source>
</evidence>
<dbReference type="Pfam" id="PF09860">
    <property type="entry name" value="DUF2087"/>
    <property type="match status" value="1"/>
</dbReference>
<dbReference type="InterPro" id="IPR018656">
    <property type="entry name" value="DUF2087"/>
</dbReference>